<feature type="compositionally biased region" description="Polar residues" evidence="6">
    <location>
        <begin position="149"/>
        <end position="158"/>
    </location>
</feature>
<keyword evidence="10" id="KW-1185">Reference proteome</keyword>
<reference evidence="9 10" key="1">
    <citation type="submission" date="2017-12" db="EMBL/GenBank/DDBJ databases">
        <title>The whole genome sequence of the Acidipropionibacterium virtanenii sp. nov. type strain JS278.</title>
        <authorList>
            <person name="Laine P."/>
            <person name="Deptula P."/>
            <person name="Varmanen P."/>
            <person name="Auvinen P."/>
        </authorList>
    </citation>
    <scope>NUCLEOTIDE SEQUENCE [LARGE SCALE GENOMIC DNA]</scope>
    <source>
        <strain evidence="9 10">JS278</strain>
    </source>
</reference>
<name>A0A344UXJ7_9ACTN</name>
<evidence type="ECO:0000256" key="4">
    <source>
        <dbReference type="ARBA" id="ARBA00022989"/>
    </source>
</evidence>
<accession>A0A344UXJ7</accession>
<evidence type="ECO:0000313" key="9">
    <source>
        <dbReference type="EMBL" id="AXE39995.1"/>
    </source>
</evidence>
<evidence type="ECO:0000256" key="2">
    <source>
        <dbReference type="ARBA" id="ARBA00009399"/>
    </source>
</evidence>
<evidence type="ECO:0000256" key="6">
    <source>
        <dbReference type="SAM" id="MobiDB-lite"/>
    </source>
</evidence>
<proteinExistence type="inferred from homology"/>
<dbReference type="GO" id="GO:0005886">
    <property type="term" value="C:plasma membrane"/>
    <property type="evidence" value="ECO:0007669"/>
    <property type="project" value="TreeGrafter"/>
</dbReference>
<feature type="transmembrane region" description="Helical" evidence="7">
    <location>
        <begin position="99"/>
        <end position="121"/>
    </location>
</feature>
<evidence type="ECO:0000313" key="10">
    <source>
        <dbReference type="Proteomes" id="UP000251995"/>
    </source>
</evidence>
<dbReference type="AlphaFoldDB" id="A0A344UXJ7"/>
<evidence type="ECO:0000256" key="1">
    <source>
        <dbReference type="ARBA" id="ARBA00004141"/>
    </source>
</evidence>
<keyword evidence="5 7" id="KW-0472">Membrane</keyword>
<keyword evidence="4 7" id="KW-1133">Transmembrane helix</keyword>
<dbReference type="PANTHER" id="PTHR38459:SF1">
    <property type="entry name" value="PROPHAGE BACTOPRENOL-LINKED GLUCOSE TRANSLOCASE HOMOLOG"/>
    <property type="match status" value="1"/>
</dbReference>
<protein>
    <recommendedName>
        <fullName evidence="8">GtrA/DPMS transmembrane domain-containing protein</fullName>
    </recommendedName>
</protein>
<feature type="region of interest" description="Disordered" evidence="6">
    <location>
        <begin position="128"/>
        <end position="158"/>
    </location>
</feature>
<dbReference type="Proteomes" id="UP000251995">
    <property type="component" value="Chromosome"/>
</dbReference>
<feature type="transmembrane region" description="Helical" evidence="7">
    <location>
        <begin position="71"/>
        <end position="93"/>
    </location>
</feature>
<dbReference type="InterPro" id="IPR051401">
    <property type="entry name" value="GtrA_CellWall_Glycosyl"/>
</dbReference>
<organism evidence="9 10">
    <name type="scientific">Acidipropionibacterium virtanenii</name>
    <dbReference type="NCBI Taxonomy" id="2057246"/>
    <lineage>
        <taxon>Bacteria</taxon>
        <taxon>Bacillati</taxon>
        <taxon>Actinomycetota</taxon>
        <taxon>Actinomycetes</taxon>
        <taxon>Propionibacteriales</taxon>
        <taxon>Propionibacteriaceae</taxon>
        <taxon>Acidipropionibacterium</taxon>
    </lineage>
</organism>
<dbReference type="OrthoDB" id="2666802at2"/>
<sequence length="158" mass="17793">MWPKLLRFVRFGCVGLANTAVYYLIYRLLLHFWPYLAAHLVGFACGVVFSFFANCLFTYHVRPTWRRFIEFPATTLINLGITTFGSMLLVALVHMDTRYVTLIMTVVAVPFTYLATTFVLARDRGAKDRAGADGAPEWTEQKNKGQDDAPSTSAQNLG</sequence>
<comment type="similarity">
    <text evidence="2">Belongs to the GtrA family.</text>
</comment>
<dbReference type="RefSeq" id="WP_114045786.1">
    <property type="nucleotide sequence ID" value="NZ_CP025198.1"/>
</dbReference>
<feature type="domain" description="GtrA/DPMS transmembrane" evidence="8">
    <location>
        <begin position="10"/>
        <end position="119"/>
    </location>
</feature>
<dbReference type="KEGG" id="acij:JS278_02860"/>
<feature type="transmembrane region" description="Helical" evidence="7">
    <location>
        <begin position="32"/>
        <end position="59"/>
    </location>
</feature>
<feature type="transmembrane region" description="Helical" evidence="7">
    <location>
        <begin position="7"/>
        <end position="26"/>
    </location>
</feature>
<dbReference type="InterPro" id="IPR007267">
    <property type="entry name" value="GtrA_DPMS_TM"/>
</dbReference>
<keyword evidence="3 7" id="KW-0812">Transmembrane</keyword>
<gene>
    <name evidence="9" type="ORF">JS278_02860</name>
</gene>
<evidence type="ECO:0000259" key="8">
    <source>
        <dbReference type="Pfam" id="PF04138"/>
    </source>
</evidence>
<evidence type="ECO:0000256" key="3">
    <source>
        <dbReference type="ARBA" id="ARBA00022692"/>
    </source>
</evidence>
<evidence type="ECO:0000256" key="7">
    <source>
        <dbReference type="SAM" id="Phobius"/>
    </source>
</evidence>
<dbReference type="Pfam" id="PF04138">
    <property type="entry name" value="GtrA_DPMS_TM"/>
    <property type="match status" value="1"/>
</dbReference>
<comment type="subcellular location">
    <subcellularLocation>
        <location evidence="1">Membrane</location>
        <topology evidence="1">Multi-pass membrane protein</topology>
    </subcellularLocation>
</comment>
<dbReference type="EMBL" id="CP025198">
    <property type="protein sequence ID" value="AXE39995.1"/>
    <property type="molecule type" value="Genomic_DNA"/>
</dbReference>
<dbReference type="GO" id="GO:0000271">
    <property type="term" value="P:polysaccharide biosynthetic process"/>
    <property type="evidence" value="ECO:0007669"/>
    <property type="project" value="InterPro"/>
</dbReference>
<evidence type="ECO:0000256" key="5">
    <source>
        <dbReference type="ARBA" id="ARBA00023136"/>
    </source>
</evidence>
<dbReference type="PANTHER" id="PTHR38459">
    <property type="entry name" value="PROPHAGE BACTOPRENOL-LINKED GLUCOSE TRANSLOCASE HOMOLOG"/>
    <property type="match status" value="1"/>
</dbReference>